<organism evidence="1">
    <name type="scientific">Terrestrivirus sp</name>
    <dbReference type="NCBI Taxonomy" id="2487775"/>
    <lineage>
        <taxon>Viruses</taxon>
        <taxon>Varidnaviria</taxon>
        <taxon>Bamfordvirae</taxon>
        <taxon>Nucleocytoviricota</taxon>
        <taxon>Megaviricetes</taxon>
        <taxon>Imitervirales</taxon>
        <taxon>Mimiviridae</taxon>
        <taxon>Klosneuvirinae</taxon>
    </lineage>
</organism>
<accession>A0A3G4ZNF9</accession>
<evidence type="ECO:0000313" key="1">
    <source>
        <dbReference type="EMBL" id="AYV75511.1"/>
    </source>
</evidence>
<gene>
    <name evidence="1" type="ORF">Terrestrivirus2_19</name>
</gene>
<reference evidence="1" key="1">
    <citation type="submission" date="2018-10" db="EMBL/GenBank/DDBJ databases">
        <title>Hidden diversity of soil giant viruses.</title>
        <authorList>
            <person name="Schulz F."/>
            <person name="Alteio L."/>
            <person name="Goudeau D."/>
            <person name="Ryan E.M."/>
            <person name="Malmstrom R.R."/>
            <person name="Blanchard J."/>
            <person name="Woyke T."/>
        </authorList>
    </citation>
    <scope>NUCLEOTIDE SEQUENCE</scope>
    <source>
        <strain evidence="1">TEV1</strain>
    </source>
</reference>
<dbReference type="EMBL" id="MK071980">
    <property type="protein sequence ID" value="AYV75511.1"/>
    <property type="molecule type" value="Genomic_DNA"/>
</dbReference>
<proteinExistence type="predicted"/>
<sequence length="39" mass="4567">MLASYILYIDLYDTNIKYKIKVKSTNLKDTLIISNNTNK</sequence>
<name>A0A3G4ZNF9_9VIRU</name>
<protein>
    <submittedName>
        <fullName evidence="1">Uncharacterized protein</fullName>
    </submittedName>
</protein>